<dbReference type="Proteomes" id="UP000184222">
    <property type="component" value="Chromosome"/>
</dbReference>
<evidence type="ECO:0000256" key="3">
    <source>
        <dbReference type="ARBA" id="ARBA00022692"/>
    </source>
</evidence>
<sequence length="293" mass="33129">MSLQRKAILALFIVTIFWGATFPLIKISLAYISPGLFVTFRLSLSLLFFIPIIMKANFKHKKYLLKVGAIFGSLEGLSFYFQTHGLYTVSSSESAFLTALSVIMIPFIGSIFKLDRLTIYSVVASFVSLFGIYALSGASFNNFTIGYLWSILCALAYALSVVYLSYETRKDGNTEIFKDLRLLIILQIAFGIPIPLISDIPFMHLQLNYILLVSLAFCSITTIVCYYLQNTYQKYLSMAEVAVIFSFEPIFATIFGRIINDEKIYLSTIIGGLLILTSYFIIEFGNRRRQKGR</sequence>
<name>A0A1L4BU89_9GAMM</name>
<dbReference type="GO" id="GO:0005886">
    <property type="term" value="C:plasma membrane"/>
    <property type="evidence" value="ECO:0007669"/>
    <property type="project" value="UniProtKB-SubCell"/>
</dbReference>
<evidence type="ECO:0000313" key="8">
    <source>
        <dbReference type="EMBL" id="API87413.1"/>
    </source>
</evidence>
<dbReference type="RefSeq" id="WP_072713194.1">
    <property type="nucleotide sequence ID" value="NZ_CP016796.1"/>
</dbReference>
<dbReference type="InterPro" id="IPR051258">
    <property type="entry name" value="Diverse_Substrate_Transporter"/>
</dbReference>
<keyword evidence="2" id="KW-1003">Cell membrane</keyword>
<feature type="transmembrane region" description="Helical" evidence="6">
    <location>
        <begin position="7"/>
        <end position="25"/>
    </location>
</feature>
<dbReference type="KEGG" id="frx:F7310_08590"/>
<feature type="transmembrane region" description="Helical" evidence="6">
    <location>
        <begin position="119"/>
        <end position="140"/>
    </location>
</feature>
<dbReference type="InterPro" id="IPR000620">
    <property type="entry name" value="EamA_dom"/>
</dbReference>
<feature type="transmembrane region" description="Helical" evidence="6">
    <location>
        <begin position="63"/>
        <end position="82"/>
    </location>
</feature>
<dbReference type="InterPro" id="IPR037185">
    <property type="entry name" value="EmrE-like"/>
</dbReference>
<gene>
    <name evidence="8" type="ORF">F7310_08590</name>
</gene>
<dbReference type="OrthoDB" id="8370318at2"/>
<feature type="domain" description="EamA" evidence="7">
    <location>
        <begin position="6"/>
        <end position="136"/>
    </location>
</feature>
<evidence type="ECO:0000256" key="2">
    <source>
        <dbReference type="ARBA" id="ARBA00022475"/>
    </source>
</evidence>
<dbReference type="SUPFAM" id="SSF103481">
    <property type="entry name" value="Multidrug resistance efflux transporter EmrE"/>
    <property type="match status" value="2"/>
</dbReference>
<proteinExistence type="predicted"/>
<accession>A0A1L4BU89</accession>
<evidence type="ECO:0000259" key="7">
    <source>
        <dbReference type="Pfam" id="PF00892"/>
    </source>
</evidence>
<feature type="transmembrane region" description="Helical" evidence="6">
    <location>
        <begin position="94"/>
        <end position="112"/>
    </location>
</feature>
<evidence type="ECO:0000313" key="9">
    <source>
        <dbReference type="Proteomes" id="UP000184222"/>
    </source>
</evidence>
<keyword evidence="5 6" id="KW-0472">Membrane</keyword>
<organism evidence="8 9">
    <name type="scientific">Francisella uliginis</name>
    <dbReference type="NCBI Taxonomy" id="573570"/>
    <lineage>
        <taxon>Bacteria</taxon>
        <taxon>Pseudomonadati</taxon>
        <taxon>Pseudomonadota</taxon>
        <taxon>Gammaproteobacteria</taxon>
        <taxon>Thiotrichales</taxon>
        <taxon>Francisellaceae</taxon>
        <taxon>Francisella</taxon>
    </lineage>
</organism>
<feature type="transmembrane region" description="Helical" evidence="6">
    <location>
        <begin position="235"/>
        <end position="258"/>
    </location>
</feature>
<keyword evidence="4 6" id="KW-1133">Transmembrane helix</keyword>
<evidence type="ECO:0000256" key="5">
    <source>
        <dbReference type="ARBA" id="ARBA00023136"/>
    </source>
</evidence>
<keyword evidence="9" id="KW-1185">Reference proteome</keyword>
<dbReference type="Pfam" id="PF00892">
    <property type="entry name" value="EamA"/>
    <property type="match status" value="2"/>
</dbReference>
<evidence type="ECO:0000256" key="6">
    <source>
        <dbReference type="SAM" id="Phobius"/>
    </source>
</evidence>
<feature type="transmembrane region" description="Helical" evidence="6">
    <location>
        <begin position="31"/>
        <end position="51"/>
    </location>
</feature>
<dbReference type="EMBL" id="CP016796">
    <property type="protein sequence ID" value="API87413.1"/>
    <property type="molecule type" value="Genomic_DNA"/>
</dbReference>
<dbReference type="STRING" id="573570.F7310_08590"/>
<dbReference type="PANTHER" id="PTHR42920:SF5">
    <property type="entry name" value="EAMA DOMAIN-CONTAINING PROTEIN"/>
    <property type="match status" value="1"/>
</dbReference>
<feature type="transmembrane region" description="Helical" evidence="6">
    <location>
        <begin position="178"/>
        <end position="197"/>
    </location>
</feature>
<dbReference type="PANTHER" id="PTHR42920">
    <property type="entry name" value="OS03G0707200 PROTEIN-RELATED"/>
    <property type="match status" value="1"/>
</dbReference>
<feature type="transmembrane region" description="Helical" evidence="6">
    <location>
        <begin position="264"/>
        <end position="282"/>
    </location>
</feature>
<feature type="domain" description="EamA" evidence="7">
    <location>
        <begin position="145"/>
        <end position="282"/>
    </location>
</feature>
<keyword evidence="3 6" id="KW-0812">Transmembrane</keyword>
<comment type="subcellular location">
    <subcellularLocation>
        <location evidence="1">Cell membrane</location>
        <topology evidence="1">Multi-pass membrane protein</topology>
    </subcellularLocation>
</comment>
<feature type="transmembrane region" description="Helical" evidence="6">
    <location>
        <begin position="146"/>
        <end position="166"/>
    </location>
</feature>
<protein>
    <recommendedName>
        <fullName evidence="7">EamA domain-containing protein</fullName>
    </recommendedName>
</protein>
<dbReference type="AlphaFoldDB" id="A0A1L4BU89"/>
<feature type="transmembrane region" description="Helical" evidence="6">
    <location>
        <begin position="209"/>
        <end position="228"/>
    </location>
</feature>
<evidence type="ECO:0000256" key="1">
    <source>
        <dbReference type="ARBA" id="ARBA00004651"/>
    </source>
</evidence>
<reference evidence="8 9" key="1">
    <citation type="journal article" date="2016" name="Appl. Environ. Microbiol.">
        <title>Whole genome relationships among Francisella bacteria of diverse origin define new species and provide specific regions for detection.</title>
        <authorList>
            <person name="Challacombe J.F."/>
            <person name="Petersen J.M."/>
            <person name="Gallegos-Graves V."/>
            <person name="Hodge D."/>
            <person name="Pillai S."/>
            <person name="Kuske C.R."/>
        </authorList>
    </citation>
    <scope>NUCLEOTIDE SEQUENCE [LARGE SCALE GENOMIC DNA]</scope>
    <source>
        <strain evidence="9">TX07-7310</strain>
    </source>
</reference>
<evidence type="ECO:0000256" key="4">
    <source>
        <dbReference type="ARBA" id="ARBA00022989"/>
    </source>
</evidence>